<dbReference type="EMBL" id="QKYN01000121">
    <property type="protein sequence ID" value="RAG82188.1"/>
    <property type="molecule type" value="Genomic_DNA"/>
</dbReference>
<organism evidence="1 2">
    <name type="scientific">Streptacidiphilus pinicola</name>
    <dbReference type="NCBI Taxonomy" id="2219663"/>
    <lineage>
        <taxon>Bacteria</taxon>
        <taxon>Bacillati</taxon>
        <taxon>Actinomycetota</taxon>
        <taxon>Actinomycetes</taxon>
        <taxon>Kitasatosporales</taxon>
        <taxon>Streptomycetaceae</taxon>
        <taxon>Streptacidiphilus</taxon>
    </lineage>
</organism>
<name>A0A2X0J4B3_9ACTN</name>
<dbReference type="RefSeq" id="WP_111505936.1">
    <property type="nucleotide sequence ID" value="NZ_QKYN01000121.1"/>
</dbReference>
<sequence length="140" mass="15678">MSTVQISADSTARELADKLVTFLETGTAPQGLFMPDVFVDFTLPQWRLQAQGAQEAIALRAAGHPGPSRVPRSRLDATATGFVLEVEEQWEQDQESWYCRELFRADVSDGSISQLSVYCTGDWDRARVAEHHRSVRLLKP</sequence>
<comment type="caution">
    <text evidence="1">The sequence shown here is derived from an EMBL/GenBank/DDBJ whole genome shotgun (WGS) entry which is preliminary data.</text>
</comment>
<gene>
    <name evidence="1" type="ORF">DN069_29020</name>
</gene>
<evidence type="ECO:0000313" key="1">
    <source>
        <dbReference type="EMBL" id="RAG82188.1"/>
    </source>
</evidence>
<dbReference type="OrthoDB" id="3870905at2"/>
<proteinExistence type="predicted"/>
<protein>
    <recommendedName>
        <fullName evidence="3">Nuclear transport factor 2 family protein</fullName>
    </recommendedName>
</protein>
<keyword evidence="2" id="KW-1185">Reference proteome</keyword>
<accession>A0A2X0J4B3</accession>
<dbReference type="Proteomes" id="UP000248889">
    <property type="component" value="Unassembled WGS sequence"/>
</dbReference>
<reference evidence="1 2" key="1">
    <citation type="submission" date="2018-06" db="EMBL/GenBank/DDBJ databases">
        <title>Streptacidiphilus pinicola sp. nov., isolated from pine grove soil.</title>
        <authorList>
            <person name="Roh S.G."/>
            <person name="Park S."/>
            <person name="Kim M.-K."/>
            <person name="Yun B.-R."/>
            <person name="Park J."/>
            <person name="Kim M.J."/>
            <person name="Kim Y.S."/>
            <person name="Kim S.B."/>
        </authorList>
    </citation>
    <scope>NUCLEOTIDE SEQUENCE [LARGE SCALE GENOMIC DNA]</scope>
    <source>
        <strain evidence="1 2">MMS16-CNU450</strain>
    </source>
</reference>
<evidence type="ECO:0008006" key="3">
    <source>
        <dbReference type="Google" id="ProtNLM"/>
    </source>
</evidence>
<dbReference type="AlphaFoldDB" id="A0A2X0J4B3"/>
<evidence type="ECO:0000313" key="2">
    <source>
        <dbReference type="Proteomes" id="UP000248889"/>
    </source>
</evidence>